<feature type="transmembrane region" description="Helical" evidence="1">
    <location>
        <begin position="12"/>
        <end position="37"/>
    </location>
</feature>
<accession>A0ABU5F1B4</accession>
<protein>
    <submittedName>
        <fullName evidence="2">Uncharacterized protein</fullName>
    </submittedName>
</protein>
<reference evidence="3" key="1">
    <citation type="journal article" date="2023" name="Mar. Drugs">
        <title>Gemmata algarum, a Novel Planctomycete Isolated from an Algal Mat, Displays Antimicrobial Activity.</title>
        <authorList>
            <person name="Kumar G."/>
            <person name="Kallscheuer N."/>
            <person name="Kashif M."/>
            <person name="Ahamad S."/>
            <person name="Jagadeeshwari U."/>
            <person name="Pannikurungottu S."/>
            <person name="Haufschild T."/>
            <person name="Kabuu M."/>
            <person name="Sasikala C."/>
            <person name="Jogler C."/>
            <person name="Ramana C."/>
        </authorList>
    </citation>
    <scope>NUCLEOTIDE SEQUENCE [LARGE SCALE GENOMIC DNA]</scope>
    <source>
        <strain evidence="3">JC673</strain>
    </source>
</reference>
<gene>
    <name evidence="2" type="ORF">R5W23_002167</name>
</gene>
<evidence type="ECO:0000256" key="1">
    <source>
        <dbReference type="SAM" id="Phobius"/>
    </source>
</evidence>
<keyword evidence="1" id="KW-0472">Membrane</keyword>
<evidence type="ECO:0000313" key="2">
    <source>
        <dbReference type="EMBL" id="MDY3560918.1"/>
    </source>
</evidence>
<dbReference type="EMBL" id="JAXBLV010000186">
    <property type="protein sequence ID" value="MDY3560918.1"/>
    <property type="molecule type" value="Genomic_DNA"/>
</dbReference>
<keyword evidence="3" id="KW-1185">Reference proteome</keyword>
<evidence type="ECO:0000313" key="3">
    <source>
        <dbReference type="Proteomes" id="UP001272242"/>
    </source>
</evidence>
<feature type="transmembrane region" description="Helical" evidence="1">
    <location>
        <begin position="69"/>
        <end position="94"/>
    </location>
</feature>
<name>A0ABU5F1B4_9BACT</name>
<sequence length="101" mass="10419">MNWIDRCHCGRLLALLLGACGGPPVSVTAYLAAASWMSLSGGWGVGLVLAVVFGLTTGLTCVARLPEPVAVRVCLAVLYVPAAVGGLMLLWGFADQFSPSD</sequence>
<keyword evidence="1" id="KW-0812">Transmembrane</keyword>
<dbReference type="RefSeq" id="WP_320687412.1">
    <property type="nucleotide sequence ID" value="NZ_JAXBLV010000186.1"/>
</dbReference>
<keyword evidence="1" id="KW-1133">Transmembrane helix</keyword>
<proteinExistence type="predicted"/>
<comment type="caution">
    <text evidence="2">The sequence shown here is derived from an EMBL/GenBank/DDBJ whole genome shotgun (WGS) entry which is preliminary data.</text>
</comment>
<feature type="transmembrane region" description="Helical" evidence="1">
    <location>
        <begin position="43"/>
        <end position="62"/>
    </location>
</feature>
<organism evidence="2 3">
    <name type="scientific">Gemmata algarum</name>
    <dbReference type="NCBI Taxonomy" id="2975278"/>
    <lineage>
        <taxon>Bacteria</taxon>
        <taxon>Pseudomonadati</taxon>
        <taxon>Planctomycetota</taxon>
        <taxon>Planctomycetia</taxon>
        <taxon>Gemmatales</taxon>
        <taxon>Gemmataceae</taxon>
        <taxon>Gemmata</taxon>
    </lineage>
</organism>
<dbReference type="Proteomes" id="UP001272242">
    <property type="component" value="Unassembled WGS sequence"/>
</dbReference>